<dbReference type="Pfam" id="PF14253">
    <property type="entry name" value="AbiH"/>
    <property type="match status" value="1"/>
</dbReference>
<organism evidence="1 2">
    <name type="scientific">Flavobacterium aureirubrum</name>
    <dbReference type="NCBI Taxonomy" id="3133147"/>
    <lineage>
        <taxon>Bacteria</taxon>
        <taxon>Pseudomonadati</taxon>
        <taxon>Bacteroidota</taxon>
        <taxon>Flavobacteriia</taxon>
        <taxon>Flavobacteriales</taxon>
        <taxon>Flavobacteriaceae</taxon>
        <taxon>Flavobacterium</taxon>
    </lineage>
</organism>
<dbReference type="EMBL" id="JBCGDO010000017">
    <property type="protein sequence ID" value="MEM0543413.1"/>
    <property type="molecule type" value="Genomic_DNA"/>
</dbReference>
<comment type="caution">
    <text evidence="1">The sequence shown here is derived from an EMBL/GenBank/DDBJ whole genome shotgun (WGS) entry which is preliminary data.</text>
</comment>
<evidence type="ECO:0000313" key="2">
    <source>
        <dbReference type="Proteomes" id="UP001460072"/>
    </source>
</evidence>
<keyword evidence="2" id="KW-1185">Reference proteome</keyword>
<accession>A0ABU9N9V4</accession>
<reference evidence="1 2" key="1">
    <citation type="submission" date="2024-03" db="EMBL/GenBank/DDBJ databases">
        <title>Two novel species of the genus Flavobacterium exhibiting potentially degradation of complex polysaccharides.</title>
        <authorList>
            <person name="Lian X."/>
        </authorList>
    </citation>
    <scope>NUCLEOTIDE SEQUENCE [LARGE SCALE GENOMIC DNA]</scope>
    <source>
        <strain evidence="2">j3</strain>
    </source>
</reference>
<dbReference type="InterPro" id="IPR025935">
    <property type="entry name" value="AbiH"/>
</dbReference>
<name>A0ABU9N9V4_9FLAO</name>
<gene>
    <name evidence="1" type="ORF">WFZ85_12360</name>
</gene>
<evidence type="ECO:0000313" key="1">
    <source>
        <dbReference type="EMBL" id="MEM0543413.1"/>
    </source>
</evidence>
<protein>
    <submittedName>
        <fullName evidence="1">AbiH family protein</fullName>
    </submittedName>
</protein>
<dbReference type="RefSeq" id="WP_342696607.1">
    <property type="nucleotide sequence ID" value="NZ_JBCGDO010000017.1"/>
</dbReference>
<sequence>MNILFIIGNGFDMNLGMKTQYSDFYPEYIKSKNDNDVIMGLKERIKDNYESWSCLETAIGQDTRNLSSKDEVDIITEDIKRVLADYLKKEFERFDFNHYDRNKLCEYLSYPEKYLETGSFEDIRDFRSNRHTEEWITNIVTFNYTYSLDKLLENIPNNILGNNRSNRPITLKKIIHIHGYLDKDMVLGVNDIKQIENNAFHDDIDVVEELLKPECNKAINHKFDRDFKNLINKAEIICIYGSSIGQTDKIWWELIGERLKENIRVIIFTRADEKVLVNQNLSNRNRRKGTAFTNRLLAFSNLTEEEKIDAKSKIFVGVGRNIFNNILKTKTGEKK</sequence>
<dbReference type="Proteomes" id="UP001460072">
    <property type="component" value="Unassembled WGS sequence"/>
</dbReference>
<proteinExistence type="predicted"/>